<feature type="domain" description="Secretion system C-terminal sorting" evidence="2">
    <location>
        <begin position="403"/>
        <end position="478"/>
    </location>
</feature>
<dbReference type="EMBL" id="QEKI01000011">
    <property type="protein sequence ID" value="PVY39518.1"/>
    <property type="molecule type" value="Genomic_DNA"/>
</dbReference>
<gene>
    <name evidence="3" type="ORF">C8E01_111125</name>
</gene>
<evidence type="ECO:0000313" key="3">
    <source>
        <dbReference type="EMBL" id="PVY39518.1"/>
    </source>
</evidence>
<keyword evidence="1" id="KW-0732">Signal</keyword>
<dbReference type="Proteomes" id="UP000245466">
    <property type="component" value="Unassembled WGS sequence"/>
</dbReference>
<evidence type="ECO:0000313" key="4">
    <source>
        <dbReference type="Proteomes" id="UP000245466"/>
    </source>
</evidence>
<reference evidence="3 4" key="1">
    <citation type="submission" date="2018-04" db="EMBL/GenBank/DDBJ databases">
        <title>Genomic Encyclopedia of Type Strains, Phase IV (KMG-IV): sequencing the most valuable type-strain genomes for metagenomic binning, comparative biology and taxonomic classification.</title>
        <authorList>
            <person name="Goeker M."/>
        </authorList>
    </citation>
    <scope>NUCLEOTIDE SEQUENCE [LARGE SCALE GENOMIC DNA]</scope>
    <source>
        <strain evidence="3 4">DSM 100231</strain>
    </source>
</reference>
<dbReference type="Pfam" id="PF18962">
    <property type="entry name" value="Por_Secre_tail"/>
    <property type="match status" value="1"/>
</dbReference>
<comment type="caution">
    <text evidence="3">The sequence shown here is derived from an EMBL/GenBank/DDBJ whole genome shotgun (WGS) entry which is preliminary data.</text>
</comment>
<keyword evidence="4" id="KW-1185">Reference proteome</keyword>
<sequence length="482" mass="53302">MKKTATLILLFTLALSFEVLAQFISITDLNPLEARDYATREKQQAKVFTHAGKQWSILANSTGTHLWQLEGITWIHALNLVTKNSRADYVIDGDVVHILLYSGVSSQFISIVYDHTVANFTYAGEKKQVSEIRLEDGIKVASIDRDNTGRLWLASSGISGHINVRWSDAPYTNWSSPITIASGIREDDIAAIIALPQTNKIGVLWSDQKAKRWGFKTHKDGENPAIWSDDEIPASQSALNTGSGMSDDHISMKVASDGTLYCAVKTGYNTAGLPLIALLVRRPSGEWDNMYEVSDRGTLPILILNETLGKIKVIYTTDTYGGDIVYKESLISNISFCDEYTLIKGNYNYATSIKHNYSKDVIILASNENSVVGVLATDDLSKQGGPQSSSCNLDNVERDFYAYPNPFALQTTVNFTLTKEQDYTLTLFDSNGAKISQVSNKTATEGELNKLIVDATSLARGLYILKLETSDKVRTLKLVHER</sequence>
<evidence type="ECO:0000259" key="2">
    <source>
        <dbReference type="Pfam" id="PF18962"/>
    </source>
</evidence>
<dbReference type="NCBIfam" id="TIGR04183">
    <property type="entry name" value="Por_Secre_tail"/>
    <property type="match status" value="1"/>
</dbReference>
<evidence type="ECO:0000256" key="1">
    <source>
        <dbReference type="SAM" id="SignalP"/>
    </source>
</evidence>
<name>A0A2U1ASY5_9BACT</name>
<dbReference type="RefSeq" id="WP_116544383.1">
    <property type="nucleotide sequence ID" value="NZ_QEKI01000011.1"/>
</dbReference>
<proteinExistence type="predicted"/>
<dbReference type="InterPro" id="IPR026444">
    <property type="entry name" value="Secre_tail"/>
</dbReference>
<accession>A0A2U1ASY5</accession>
<feature type="signal peptide" evidence="1">
    <location>
        <begin position="1"/>
        <end position="21"/>
    </location>
</feature>
<protein>
    <submittedName>
        <fullName evidence="3">Putative secreted protein (Por secretion system target)</fullName>
    </submittedName>
</protein>
<dbReference type="AlphaFoldDB" id="A0A2U1ASY5"/>
<organism evidence="3 4">
    <name type="scientific">Pontibacter virosus</name>
    <dbReference type="NCBI Taxonomy" id="1765052"/>
    <lineage>
        <taxon>Bacteria</taxon>
        <taxon>Pseudomonadati</taxon>
        <taxon>Bacteroidota</taxon>
        <taxon>Cytophagia</taxon>
        <taxon>Cytophagales</taxon>
        <taxon>Hymenobacteraceae</taxon>
        <taxon>Pontibacter</taxon>
    </lineage>
</organism>
<dbReference type="OrthoDB" id="9802683at2"/>
<feature type="chain" id="PRO_5015700831" evidence="1">
    <location>
        <begin position="22"/>
        <end position="482"/>
    </location>
</feature>